<dbReference type="Gene3D" id="3.10.150.10">
    <property type="entry name" value="DNA Polymerase III, subunit A, domain 2"/>
    <property type="match status" value="1"/>
</dbReference>
<dbReference type="PIRSF" id="PIRSF000804">
    <property type="entry name" value="DNA_pol_III_b"/>
    <property type="match status" value="1"/>
</dbReference>
<comment type="function">
    <text evidence="10">Confers DNA tethering and processivity to DNA polymerases and other proteins. Acts as a clamp, forming a ring around DNA (a reaction catalyzed by the clamp-loading complex) which diffuses in an ATP-independent manner freely and bidirectionally along dsDNA. Initially characterized for its ability to contact the catalytic subunit of DNA polymerase III (Pol III), a complex, multichain enzyme responsible for most of the replicative synthesis in bacteria; Pol III exhibits 3'-5' exonuclease proofreading activity. The beta chain is required for initiation of replication as well as for processivity of DNA replication.</text>
</comment>
<organism evidence="14 15">
    <name type="scientific">Candidatus Limousia pullorum</name>
    <dbReference type="NCBI Taxonomy" id="2840860"/>
    <lineage>
        <taxon>Bacteria</taxon>
        <taxon>Bacillati</taxon>
        <taxon>Bacillota</taxon>
        <taxon>Clostridia</taxon>
        <taxon>Eubacteriales</taxon>
        <taxon>Oscillospiraceae</taxon>
        <taxon>Oscillospiraceae incertae sedis</taxon>
        <taxon>Candidatus Limousia</taxon>
    </lineage>
</organism>
<dbReference type="Pfam" id="PF02768">
    <property type="entry name" value="DNA_pol3_beta_3"/>
    <property type="match status" value="1"/>
</dbReference>
<comment type="similarity">
    <text evidence="2 10">Belongs to the beta sliding clamp family.</text>
</comment>
<evidence type="ECO:0000256" key="3">
    <source>
        <dbReference type="ARBA" id="ARBA00021035"/>
    </source>
</evidence>
<dbReference type="InterPro" id="IPR001001">
    <property type="entry name" value="DNA_polIII_beta"/>
</dbReference>
<protein>
    <recommendedName>
        <fullName evidence="3 10">Beta sliding clamp</fullName>
    </recommendedName>
</protein>
<evidence type="ECO:0000256" key="2">
    <source>
        <dbReference type="ARBA" id="ARBA00010752"/>
    </source>
</evidence>
<dbReference type="Pfam" id="PF02767">
    <property type="entry name" value="DNA_pol3_beta_2"/>
    <property type="match status" value="1"/>
</dbReference>
<dbReference type="GO" id="GO:0008408">
    <property type="term" value="F:3'-5' exonuclease activity"/>
    <property type="evidence" value="ECO:0007669"/>
    <property type="project" value="InterPro"/>
</dbReference>
<dbReference type="EMBL" id="DVNG01000037">
    <property type="protein sequence ID" value="HIU49942.1"/>
    <property type="molecule type" value="Genomic_DNA"/>
</dbReference>
<comment type="caution">
    <text evidence="14">The sequence shown here is derived from an EMBL/GenBank/DDBJ whole genome shotgun (WGS) entry which is preliminary data.</text>
</comment>
<dbReference type="AlphaFoldDB" id="A0A9D1S816"/>
<dbReference type="GO" id="GO:0009360">
    <property type="term" value="C:DNA polymerase III complex"/>
    <property type="evidence" value="ECO:0007669"/>
    <property type="project" value="InterPro"/>
</dbReference>
<keyword evidence="5 10" id="KW-0808">Transferase</keyword>
<evidence type="ECO:0000256" key="7">
    <source>
        <dbReference type="ARBA" id="ARBA00022705"/>
    </source>
</evidence>
<dbReference type="GO" id="GO:0003887">
    <property type="term" value="F:DNA-directed DNA polymerase activity"/>
    <property type="evidence" value="ECO:0007669"/>
    <property type="project" value="UniProtKB-UniRule"/>
</dbReference>
<evidence type="ECO:0000256" key="6">
    <source>
        <dbReference type="ARBA" id="ARBA00022695"/>
    </source>
</evidence>
<evidence type="ECO:0000256" key="5">
    <source>
        <dbReference type="ARBA" id="ARBA00022679"/>
    </source>
</evidence>
<evidence type="ECO:0000313" key="15">
    <source>
        <dbReference type="Proteomes" id="UP000824118"/>
    </source>
</evidence>
<keyword evidence="9" id="KW-0238">DNA-binding</keyword>
<dbReference type="NCBIfam" id="TIGR00663">
    <property type="entry name" value="dnan"/>
    <property type="match status" value="1"/>
</dbReference>
<evidence type="ECO:0000259" key="12">
    <source>
        <dbReference type="Pfam" id="PF02767"/>
    </source>
</evidence>
<dbReference type="GO" id="GO:0003677">
    <property type="term" value="F:DNA binding"/>
    <property type="evidence" value="ECO:0007669"/>
    <property type="project" value="UniProtKB-UniRule"/>
</dbReference>
<dbReference type="GO" id="GO:0006271">
    <property type="term" value="P:DNA strand elongation involved in DNA replication"/>
    <property type="evidence" value="ECO:0007669"/>
    <property type="project" value="TreeGrafter"/>
</dbReference>
<dbReference type="Pfam" id="PF00712">
    <property type="entry name" value="DNA_pol3_beta"/>
    <property type="match status" value="1"/>
</dbReference>
<gene>
    <name evidence="14" type="primary">dnaN</name>
    <name evidence="14" type="ORF">IAD22_02875</name>
</gene>
<evidence type="ECO:0000256" key="10">
    <source>
        <dbReference type="PIRNR" id="PIRNR000804"/>
    </source>
</evidence>
<dbReference type="PANTHER" id="PTHR30478">
    <property type="entry name" value="DNA POLYMERASE III SUBUNIT BETA"/>
    <property type="match status" value="1"/>
</dbReference>
<comment type="subunit">
    <text evidence="10">Forms a ring-shaped head-to-tail homodimer around DNA.</text>
</comment>
<keyword evidence="8 10" id="KW-0239">DNA-directed DNA polymerase</keyword>
<reference evidence="14" key="1">
    <citation type="submission" date="2020-10" db="EMBL/GenBank/DDBJ databases">
        <authorList>
            <person name="Gilroy R."/>
        </authorList>
    </citation>
    <scope>NUCLEOTIDE SEQUENCE</scope>
    <source>
        <strain evidence="14">ChiGjej1B1-1684</strain>
    </source>
</reference>
<keyword evidence="7 10" id="KW-0235">DNA replication</keyword>
<dbReference type="SUPFAM" id="SSF55979">
    <property type="entry name" value="DNA clamp"/>
    <property type="match status" value="3"/>
</dbReference>
<dbReference type="Gene3D" id="3.70.10.10">
    <property type="match status" value="1"/>
</dbReference>
<keyword evidence="6 10" id="KW-0548">Nucleotidyltransferase</keyword>
<evidence type="ECO:0000256" key="1">
    <source>
        <dbReference type="ARBA" id="ARBA00004496"/>
    </source>
</evidence>
<dbReference type="InterPro" id="IPR022637">
    <property type="entry name" value="DNA_polIII_beta_cen"/>
</dbReference>
<evidence type="ECO:0000256" key="4">
    <source>
        <dbReference type="ARBA" id="ARBA00022490"/>
    </source>
</evidence>
<feature type="domain" description="DNA polymerase III beta sliding clamp C-terminal" evidence="13">
    <location>
        <begin position="246"/>
        <end position="364"/>
    </location>
</feature>
<feature type="domain" description="DNA polymerase III beta sliding clamp central" evidence="12">
    <location>
        <begin position="130"/>
        <end position="240"/>
    </location>
</feature>
<proteinExistence type="inferred from homology"/>
<sequence>MKFNCSRTDLANAVTNVSRAVSSKTTIPALEGILIRAKEGHIILSAYDLEIGITTKIEASVLTPGEIVVSARLFSEIVRKLPEEVVTMETDERLITYITSGQADYQIVGISSVEFPDLPTFETTDEIIIKEGLIKNMIKQTIYAVSENNAKAIYTGSLFEISNKNLRIVAVDGFRMAIRTEAIDYDRDTRFVIPGKTQSEFLKLLGNDEDEMVSIIVGERHVMFKVKEYSIISRLIEGTFLDYETTIPKGEETVVNINTRVLISAVERMALITSEKIQSPVKCTFTGDEIRLSCSTAVGKATDVLRTTIAGNDVTIGFNHKYLLDALKNADTDEVRLVINGGLSPMIVKPVSGDSFLFLVVPMRLA</sequence>
<dbReference type="GO" id="GO:0005737">
    <property type="term" value="C:cytoplasm"/>
    <property type="evidence" value="ECO:0007669"/>
    <property type="project" value="UniProtKB-SubCell"/>
</dbReference>
<dbReference type="PANTHER" id="PTHR30478:SF0">
    <property type="entry name" value="BETA SLIDING CLAMP"/>
    <property type="match status" value="1"/>
</dbReference>
<evidence type="ECO:0000259" key="13">
    <source>
        <dbReference type="Pfam" id="PF02768"/>
    </source>
</evidence>
<dbReference type="InterPro" id="IPR046938">
    <property type="entry name" value="DNA_clamp_sf"/>
</dbReference>
<dbReference type="Proteomes" id="UP000824118">
    <property type="component" value="Unassembled WGS sequence"/>
</dbReference>
<evidence type="ECO:0000256" key="9">
    <source>
        <dbReference type="ARBA" id="ARBA00023125"/>
    </source>
</evidence>
<evidence type="ECO:0000256" key="8">
    <source>
        <dbReference type="ARBA" id="ARBA00022932"/>
    </source>
</evidence>
<reference evidence="14" key="2">
    <citation type="journal article" date="2021" name="PeerJ">
        <title>Extensive microbial diversity within the chicken gut microbiome revealed by metagenomics and culture.</title>
        <authorList>
            <person name="Gilroy R."/>
            <person name="Ravi A."/>
            <person name="Getino M."/>
            <person name="Pursley I."/>
            <person name="Horton D.L."/>
            <person name="Alikhan N.F."/>
            <person name="Baker D."/>
            <person name="Gharbi K."/>
            <person name="Hall N."/>
            <person name="Watson M."/>
            <person name="Adriaenssens E.M."/>
            <person name="Foster-Nyarko E."/>
            <person name="Jarju S."/>
            <person name="Secka A."/>
            <person name="Antonio M."/>
            <person name="Oren A."/>
            <person name="Chaudhuri R.R."/>
            <person name="La Ragione R."/>
            <person name="Hildebrand F."/>
            <person name="Pallen M.J."/>
        </authorList>
    </citation>
    <scope>NUCLEOTIDE SEQUENCE</scope>
    <source>
        <strain evidence="14">ChiGjej1B1-1684</strain>
    </source>
</reference>
<dbReference type="SMART" id="SM00480">
    <property type="entry name" value="POL3Bc"/>
    <property type="match status" value="1"/>
</dbReference>
<comment type="subcellular location">
    <subcellularLocation>
        <location evidence="1 10">Cytoplasm</location>
    </subcellularLocation>
</comment>
<dbReference type="CDD" id="cd00140">
    <property type="entry name" value="beta_clamp"/>
    <property type="match status" value="1"/>
</dbReference>
<accession>A0A9D1S816</accession>
<keyword evidence="4 10" id="KW-0963">Cytoplasm</keyword>
<name>A0A9D1S816_9FIRM</name>
<feature type="domain" description="DNA polymerase III beta sliding clamp N-terminal" evidence="11">
    <location>
        <begin position="1"/>
        <end position="119"/>
    </location>
</feature>
<dbReference type="InterPro" id="IPR022635">
    <property type="entry name" value="DNA_polIII_beta_C"/>
</dbReference>
<dbReference type="InterPro" id="IPR022634">
    <property type="entry name" value="DNA_polIII_beta_N"/>
</dbReference>
<evidence type="ECO:0000313" key="14">
    <source>
        <dbReference type="EMBL" id="HIU49942.1"/>
    </source>
</evidence>
<evidence type="ECO:0000259" key="11">
    <source>
        <dbReference type="Pfam" id="PF00712"/>
    </source>
</evidence>